<accession>A0ABT0CWM2</accession>
<gene>
    <name evidence="2" type="ORF">MKJ03_04420</name>
</gene>
<evidence type="ECO:0000313" key="2">
    <source>
        <dbReference type="EMBL" id="MCJ8237559.1"/>
    </source>
</evidence>
<organism evidence="2 3">
    <name type="scientific">Peteryoungia algae</name>
    <dbReference type="NCBI Taxonomy" id="2919917"/>
    <lineage>
        <taxon>Bacteria</taxon>
        <taxon>Pseudomonadati</taxon>
        <taxon>Pseudomonadota</taxon>
        <taxon>Alphaproteobacteria</taxon>
        <taxon>Hyphomicrobiales</taxon>
        <taxon>Rhizobiaceae</taxon>
        <taxon>Peteryoungia</taxon>
    </lineage>
</organism>
<sequence>MSHANAIPGLYARHAEAFDRIRGKNGFERPWLDRLVAPLPEHAHVLDIGCGSGEPIAADLIGRGFFVTGLDVSEPLIRLCRERFPGHDWHVGDMRDLSLGRTFEAIVAWHSFFHLTPEAQRTMFPRFASHAARGGVLMFTSGPSAGVAIGEFEGEPLYHASLDPAEYRFLLAESGFVVLQHVVEDPACGGATVWLAQKT</sequence>
<dbReference type="EMBL" id="JALAYX010000001">
    <property type="protein sequence ID" value="MCJ8237559.1"/>
    <property type="molecule type" value="Genomic_DNA"/>
</dbReference>
<dbReference type="PANTHER" id="PTHR43464:SF93">
    <property type="entry name" value="METHYLTRANSFERASE DOMAIN-CONTAINING PROTEIN"/>
    <property type="match status" value="1"/>
</dbReference>
<proteinExistence type="predicted"/>
<dbReference type="CDD" id="cd02440">
    <property type="entry name" value="AdoMet_MTases"/>
    <property type="match status" value="1"/>
</dbReference>
<dbReference type="InterPro" id="IPR029063">
    <property type="entry name" value="SAM-dependent_MTases_sf"/>
</dbReference>
<dbReference type="RefSeq" id="WP_245135051.1">
    <property type="nucleotide sequence ID" value="NZ_CP128477.1"/>
</dbReference>
<dbReference type="InterPro" id="IPR041698">
    <property type="entry name" value="Methyltransf_25"/>
</dbReference>
<dbReference type="SUPFAM" id="SSF53335">
    <property type="entry name" value="S-adenosyl-L-methionine-dependent methyltransferases"/>
    <property type="match status" value="1"/>
</dbReference>
<dbReference type="Gene3D" id="3.40.50.150">
    <property type="entry name" value="Vaccinia Virus protein VP39"/>
    <property type="match status" value="1"/>
</dbReference>
<protein>
    <submittedName>
        <fullName evidence="2">Class I SAM-dependent methyltransferase</fullName>
    </submittedName>
</protein>
<name>A0ABT0CWM2_9HYPH</name>
<evidence type="ECO:0000313" key="3">
    <source>
        <dbReference type="Proteomes" id="UP001522662"/>
    </source>
</evidence>
<comment type="caution">
    <text evidence="2">The sequence shown here is derived from an EMBL/GenBank/DDBJ whole genome shotgun (WGS) entry which is preliminary data.</text>
</comment>
<keyword evidence="3" id="KW-1185">Reference proteome</keyword>
<dbReference type="GO" id="GO:0008168">
    <property type="term" value="F:methyltransferase activity"/>
    <property type="evidence" value="ECO:0007669"/>
    <property type="project" value="UniProtKB-KW"/>
</dbReference>
<geneLocation type="plasmid" evidence="2">
    <name>unnamed</name>
</geneLocation>
<reference evidence="2 3" key="1">
    <citation type="submission" date="2022-03" db="EMBL/GenBank/DDBJ databases">
        <title>Rhizobium SSM4.3 sp. nov., isolated from Sediment (Gouqi Island).</title>
        <authorList>
            <person name="Chen G."/>
        </authorList>
    </citation>
    <scope>NUCLEOTIDE SEQUENCE [LARGE SCALE GENOMIC DNA]</scope>
    <source>
        <strain evidence="2 3">SSM4.3</strain>
        <plasmid evidence="2">unnamed</plasmid>
    </source>
</reference>
<dbReference type="Pfam" id="PF13649">
    <property type="entry name" value="Methyltransf_25"/>
    <property type="match status" value="1"/>
</dbReference>
<keyword evidence="2" id="KW-0808">Transferase</keyword>
<dbReference type="GO" id="GO:0032259">
    <property type="term" value="P:methylation"/>
    <property type="evidence" value="ECO:0007669"/>
    <property type="project" value="UniProtKB-KW"/>
</dbReference>
<dbReference type="PANTHER" id="PTHR43464">
    <property type="entry name" value="METHYLTRANSFERASE"/>
    <property type="match status" value="1"/>
</dbReference>
<dbReference type="Proteomes" id="UP001522662">
    <property type="component" value="Unassembled WGS sequence"/>
</dbReference>
<feature type="domain" description="Methyltransferase" evidence="1">
    <location>
        <begin position="45"/>
        <end position="135"/>
    </location>
</feature>
<keyword evidence="2" id="KW-0614">Plasmid</keyword>
<keyword evidence="2" id="KW-0489">Methyltransferase</keyword>
<evidence type="ECO:0000259" key="1">
    <source>
        <dbReference type="Pfam" id="PF13649"/>
    </source>
</evidence>